<evidence type="ECO:0000313" key="1">
    <source>
        <dbReference type="EMBL" id="GAA2125088.1"/>
    </source>
</evidence>
<sequence>MTSLADAVLPLIRTRSDLYRYSAANAHGQDMHEAIDILEAAIPTTDPAEIYTVTHKALASSLKVIARADDSAGIIGDACRRLLELHPRAAASARMPVGKLIDWMMKFQFDDDDVDYFELDPVAYAPALGEVGMAAYRTRLAEVEAKLGPRPAERWNSGHSHEWFTLDWNAQRLAVLDHDIDAIIRTHAKDRKVAAWLEDTAEAFEGIGEINLAIDWAKQATDFDRGHQSLKAADYWCGLLEKHRPAEVLDARLFVFRKWPSSSSAARLHKAAGKSWPDSRDEVVATLAASPSDAVLFALLTLKEPEFAWNLAHSLDLDSDHTWAELAKGYEKVDPIAVLPIHQRLVENELVDAGAQHYRLAARRLAKMRKLSAGTDQAAAVNELIADLRETHRRRPRLQQEFDRAGLP</sequence>
<dbReference type="InterPro" id="IPR049245">
    <property type="entry name" value="DUF6880"/>
</dbReference>
<protein>
    <recommendedName>
        <fullName evidence="3">Tetratricopeptide repeat protein</fullName>
    </recommendedName>
</protein>
<evidence type="ECO:0000313" key="2">
    <source>
        <dbReference type="Proteomes" id="UP001500575"/>
    </source>
</evidence>
<comment type="caution">
    <text evidence="1">The sequence shown here is derived from an EMBL/GenBank/DDBJ whole genome shotgun (WGS) entry which is preliminary data.</text>
</comment>
<keyword evidence="2" id="KW-1185">Reference proteome</keyword>
<evidence type="ECO:0008006" key="3">
    <source>
        <dbReference type="Google" id="ProtNLM"/>
    </source>
</evidence>
<proteinExistence type="predicted"/>
<gene>
    <name evidence="1" type="ORF">GCM10009843_22450</name>
</gene>
<dbReference type="Pfam" id="PF21810">
    <property type="entry name" value="DUF6880"/>
    <property type="match status" value="1"/>
</dbReference>
<organism evidence="1 2">
    <name type="scientific">Nocardioides bigeumensis</name>
    <dbReference type="NCBI Taxonomy" id="433657"/>
    <lineage>
        <taxon>Bacteria</taxon>
        <taxon>Bacillati</taxon>
        <taxon>Actinomycetota</taxon>
        <taxon>Actinomycetes</taxon>
        <taxon>Propionibacteriales</taxon>
        <taxon>Nocardioidaceae</taxon>
        <taxon>Nocardioides</taxon>
    </lineage>
</organism>
<dbReference type="Proteomes" id="UP001500575">
    <property type="component" value="Unassembled WGS sequence"/>
</dbReference>
<reference evidence="2" key="1">
    <citation type="journal article" date="2019" name="Int. J. Syst. Evol. Microbiol.">
        <title>The Global Catalogue of Microorganisms (GCM) 10K type strain sequencing project: providing services to taxonomists for standard genome sequencing and annotation.</title>
        <authorList>
            <consortium name="The Broad Institute Genomics Platform"/>
            <consortium name="The Broad Institute Genome Sequencing Center for Infectious Disease"/>
            <person name="Wu L."/>
            <person name="Ma J."/>
        </authorList>
    </citation>
    <scope>NUCLEOTIDE SEQUENCE [LARGE SCALE GENOMIC DNA]</scope>
    <source>
        <strain evidence="2">JCM 16021</strain>
    </source>
</reference>
<name>A0ABP5K565_9ACTN</name>
<dbReference type="EMBL" id="BAAAQQ010000011">
    <property type="protein sequence ID" value="GAA2125088.1"/>
    <property type="molecule type" value="Genomic_DNA"/>
</dbReference>
<accession>A0ABP5K565</accession>